<evidence type="ECO:0000256" key="1">
    <source>
        <dbReference type="SAM" id="Coils"/>
    </source>
</evidence>
<comment type="caution">
    <text evidence="2">The sequence shown here is derived from an EMBL/GenBank/DDBJ whole genome shotgun (WGS) entry which is preliminary data.</text>
</comment>
<dbReference type="EMBL" id="SNRW01000928">
    <property type="protein sequence ID" value="KAA6398573.1"/>
    <property type="molecule type" value="Genomic_DNA"/>
</dbReference>
<dbReference type="AlphaFoldDB" id="A0A5J4WUU4"/>
<protein>
    <submittedName>
        <fullName evidence="2">Uncharacterized protein</fullName>
    </submittedName>
</protein>
<evidence type="ECO:0000313" key="2">
    <source>
        <dbReference type="EMBL" id="KAA6398573.1"/>
    </source>
</evidence>
<name>A0A5J4WUU4_9EUKA</name>
<organism evidence="2 3">
    <name type="scientific">Streblomastix strix</name>
    <dbReference type="NCBI Taxonomy" id="222440"/>
    <lineage>
        <taxon>Eukaryota</taxon>
        <taxon>Metamonada</taxon>
        <taxon>Preaxostyla</taxon>
        <taxon>Oxymonadida</taxon>
        <taxon>Streblomastigidae</taxon>
        <taxon>Streblomastix</taxon>
    </lineage>
</organism>
<reference evidence="2 3" key="1">
    <citation type="submission" date="2019-03" db="EMBL/GenBank/DDBJ databases">
        <title>Single cell metagenomics reveals metabolic interactions within the superorganism composed of flagellate Streblomastix strix and complex community of Bacteroidetes bacteria on its surface.</title>
        <authorList>
            <person name="Treitli S.C."/>
            <person name="Kolisko M."/>
            <person name="Husnik F."/>
            <person name="Keeling P."/>
            <person name="Hampl V."/>
        </authorList>
    </citation>
    <scope>NUCLEOTIDE SEQUENCE [LARGE SCALE GENOMIC DNA]</scope>
    <source>
        <strain evidence="2">ST1C</strain>
    </source>
</reference>
<feature type="coiled-coil region" evidence="1">
    <location>
        <begin position="8"/>
        <end position="38"/>
    </location>
</feature>
<accession>A0A5J4WUU4</accession>
<gene>
    <name evidence="2" type="ORF">EZS28_005902</name>
</gene>
<sequence>MEEIVIKRRLIETEVDQLTKLLSDVEQKQKEIESLRKISAEGMQDLKTQQATSPIGYSHIPTNVCPILYIGHDMQQTQKSEQPDHIFIPGDSFTFVWNMQHGRKFE</sequence>
<proteinExistence type="predicted"/>
<keyword evidence="1" id="KW-0175">Coiled coil</keyword>
<evidence type="ECO:0000313" key="3">
    <source>
        <dbReference type="Proteomes" id="UP000324800"/>
    </source>
</evidence>
<dbReference type="Proteomes" id="UP000324800">
    <property type="component" value="Unassembled WGS sequence"/>
</dbReference>